<sequence>MSLSVLIIYIYLSLSKDTFFLSFSASVYLSRESLDLGDGNHDEKRMMTEYLRPYEFSYDCKLARRSPELMRLRESSLSASLCLFALIPFRLRLSINTN</sequence>
<accession>A0A1Y0B1A7</accession>
<keyword evidence="1" id="KW-0496">Mitochondrion</keyword>
<dbReference type="EMBL" id="KY774314">
    <property type="protein sequence ID" value="ART31235.1"/>
    <property type="molecule type" value="Genomic_DNA"/>
</dbReference>
<protein>
    <submittedName>
        <fullName evidence="1">Uncharacterized protein</fullName>
    </submittedName>
</protein>
<dbReference type="AlphaFoldDB" id="A0A1Y0B1A7"/>
<organism evidence="1">
    <name type="scientific">Utricularia reniformis</name>
    <dbReference type="NCBI Taxonomy" id="192314"/>
    <lineage>
        <taxon>Eukaryota</taxon>
        <taxon>Viridiplantae</taxon>
        <taxon>Streptophyta</taxon>
        <taxon>Embryophyta</taxon>
        <taxon>Tracheophyta</taxon>
        <taxon>Spermatophyta</taxon>
        <taxon>Magnoliopsida</taxon>
        <taxon>eudicotyledons</taxon>
        <taxon>Gunneridae</taxon>
        <taxon>Pentapetalae</taxon>
        <taxon>asterids</taxon>
        <taxon>lamiids</taxon>
        <taxon>Lamiales</taxon>
        <taxon>Lentibulariaceae</taxon>
        <taxon>Utricularia</taxon>
    </lineage>
</organism>
<evidence type="ECO:0000313" key="1">
    <source>
        <dbReference type="EMBL" id="ART31235.1"/>
    </source>
</evidence>
<gene>
    <name evidence="1" type="ORF">AEK19_MT1013</name>
</gene>
<proteinExistence type="predicted"/>
<reference evidence="1" key="1">
    <citation type="submission" date="2017-03" db="EMBL/GenBank/DDBJ databases">
        <title>The mitochondrial genome of the carnivorous plant Utricularia reniformis (Lentibulariaceae): structure, comparative analysis and evolutionary landmarks.</title>
        <authorList>
            <person name="Silva S.R."/>
            <person name="Alvarenga D.O."/>
            <person name="Michael T.P."/>
            <person name="Miranda V.F.O."/>
            <person name="Varani A.M."/>
        </authorList>
    </citation>
    <scope>NUCLEOTIDE SEQUENCE</scope>
</reference>
<name>A0A1Y0B1A7_9LAMI</name>
<geneLocation type="mitochondrion" evidence="1"/>